<keyword evidence="1" id="KW-0472">Membrane</keyword>
<reference evidence="2" key="1">
    <citation type="submission" date="2020-04" db="EMBL/GenBank/DDBJ databases">
        <authorList>
            <person name="Zhang T."/>
        </authorList>
    </citation>
    <scope>NUCLEOTIDE SEQUENCE</scope>
    <source>
        <strain evidence="2">HKST-UBA79</strain>
    </source>
</reference>
<comment type="caution">
    <text evidence="2">The sequence shown here is derived from an EMBL/GenBank/DDBJ whole genome shotgun (WGS) entry which is preliminary data.</text>
</comment>
<keyword evidence="1" id="KW-0812">Transmembrane</keyword>
<dbReference type="AlphaFoldDB" id="A0A955ECN3"/>
<reference evidence="2" key="2">
    <citation type="journal article" date="2021" name="Microbiome">
        <title>Successional dynamics and alternative stable states in a saline activated sludge microbial community over 9 years.</title>
        <authorList>
            <person name="Wang Y."/>
            <person name="Ye J."/>
            <person name="Ju F."/>
            <person name="Liu L."/>
            <person name="Boyd J.A."/>
            <person name="Deng Y."/>
            <person name="Parks D.H."/>
            <person name="Jiang X."/>
            <person name="Yin X."/>
            <person name="Woodcroft B.J."/>
            <person name="Tyson G.W."/>
            <person name="Hugenholtz P."/>
            <person name="Polz M.F."/>
            <person name="Zhang T."/>
        </authorList>
    </citation>
    <scope>NUCLEOTIDE SEQUENCE</scope>
    <source>
        <strain evidence="2">HKST-UBA79</strain>
    </source>
</reference>
<accession>A0A955ECN3</accession>
<keyword evidence="1" id="KW-1133">Transmembrane helix</keyword>
<dbReference type="EMBL" id="JAGQNX010000057">
    <property type="protein sequence ID" value="MCA9308265.1"/>
    <property type="molecule type" value="Genomic_DNA"/>
</dbReference>
<feature type="transmembrane region" description="Helical" evidence="1">
    <location>
        <begin position="7"/>
        <end position="26"/>
    </location>
</feature>
<gene>
    <name evidence="2" type="ORF">KC980_02020</name>
</gene>
<proteinExistence type="predicted"/>
<dbReference type="Proteomes" id="UP000740557">
    <property type="component" value="Unassembled WGS sequence"/>
</dbReference>
<sequence>MKSENTLWTAVMLANVGLLAALIVYIDPNNSKIAIAAVLITSLITLATGIGLLHQYLSKNRSIKTLKNKYPTTQTILKILKVLGVIWGILTIKVAGLLNIVTGFLFLALYFYLLFYKKTS</sequence>
<feature type="transmembrane region" description="Helical" evidence="1">
    <location>
        <begin position="32"/>
        <end position="54"/>
    </location>
</feature>
<evidence type="ECO:0000313" key="2">
    <source>
        <dbReference type="EMBL" id="MCA9308265.1"/>
    </source>
</evidence>
<organism evidence="2 3">
    <name type="scientific">candidate division WWE3 bacterium</name>
    <dbReference type="NCBI Taxonomy" id="2053526"/>
    <lineage>
        <taxon>Bacteria</taxon>
        <taxon>Katanobacteria</taxon>
    </lineage>
</organism>
<feature type="transmembrane region" description="Helical" evidence="1">
    <location>
        <begin position="98"/>
        <end position="116"/>
    </location>
</feature>
<protein>
    <submittedName>
        <fullName evidence="2">Uncharacterized protein</fullName>
    </submittedName>
</protein>
<evidence type="ECO:0000256" key="1">
    <source>
        <dbReference type="SAM" id="Phobius"/>
    </source>
</evidence>
<evidence type="ECO:0000313" key="3">
    <source>
        <dbReference type="Proteomes" id="UP000740557"/>
    </source>
</evidence>
<name>A0A955ECN3_UNCKA</name>